<proteinExistence type="predicted"/>
<evidence type="ECO:0000313" key="1">
    <source>
        <dbReference type="EMBL" id="RRJ90071.1"/>
    </source>
</evidence>
<evidence type="ECO:0000313" key="2">
    <source>
        <dbReference type="Proteomes" id="UP000275719"/>
    </source>
</evidence>
<dbReference type="OrthoDB" id="1368310at2"/>
<dbReference type="PROSITE" id="PS51257">
    <property type="entry name" value="PROKAR_LIPOPROTEIN"/>
    <property type="match status" value="1"/>
</dbReference>
<comment type="caution">
    <text evidence="1">The sequence shown here is derived from an EMBL/GenBank/DDBJ whole genome shotgun (WGS) entry which is preliminary data.</text>
</comment>
<keyword evidence="2" id="KW-1185">Reference proteome</keyword>
<dbReference type="EMBL" id="RQVQ01000020">
    <property type="protein sequence ID" value="RRJ90071.1"/>
    <property type="molecule type" value="Genomic_DNA"/>
</dbReference>
<name>A0A3P3W4P3_9FLAO</name>
<sequence>MKFRLLVLFVFSFLFQSCDPIHFITFENKSNQIIKVLILKKHNSDFNPLNRFSSNDSVYFSIKPNDNHVLYFGTGNWSDVKINELSEAIDKVQIENDFTEKTYKSHKAIKHLLTVNRNGIIFENEIKIVLDEV</sequence>
<accession>A0A3P3W4P3</accession>
<dbReference type="AlphaFoldDB" id="A0A3P3W4P3"/>
<organism evidence="1 2">
    <name type="scientific">Paenimyroides tangerinum</name>
    <dbReference type="NCBI Taxonomy" id="2488728"/>
    <lineage>
        <taxon>Bacteria</taxon>
        <taxon>Pseudomonadati</taxon>
        <taxon>Bacteroidota</taxon>
        <taxon>Flavobacteriia</taxon>
        <taxon>Flavobacteriales</taxon>
        <taxon>Flavobacteriaceae</taxon>
        <taxon>Paenimyroides</taxon>
    </lineage>
</organism>
<dbReference type="Proteomes" id="UP000275719">
    <property type="component" value="Unassembled WGS sequence"/>
</dbReference>
<reference evidence="1 2" key="1">
    <citation type="submission" date="2018-11" db="EMBL/GenBank/DDBJ databases">
        <title>Flavobacterium sp. nov., YIM 102701-2 draft genome.</title>
        <authorList>
            <person name="Li G."/>
            <person name="Jiang Y."/>
        </authorList>
    </citation>
    <scope>NUCLEOTIDE SEQUENCE [LARGE SCALE GENOMIC DNA]</scope>
    <source>
        <strain evidence="1 2">YIM 102701-2</strain>
    </source>
</reference>
<gene>
    <name evidence="1" type="ORF">EG240_09990</name>
</gene>
<protein>
    <submittedName>
        <fullName evidence="1">Uncharacterized protein</fullName>
    </submittedName>
</protein>
<dbReference type="RefSeq" id="WP_125019258.1">
    <property type="nucleotide sequence ID" value="NZ_RQVQ01000020.1"/>
</dbReference>